<evidence type="ECO:0000313" key="3">
    <source>
        <dbReference type="Proteomes" id="UP000035287"/>
    </source>
</evidence>
<keyword evidence="3" id="KW-1185">Reference proteome</keyword>
<dbReference type="CDD" id="cd18692">
    <property type="entry name" value="PIN_VapC-like"/>
    <property type="match status" value="1"/>
</dbReference>
<gene>
    <name evidence="2" type="ORF">AB433_10500</name>
</gene>
<dbReference type="Gene3D" id="3.40.50.1010">
    <property type="entry name" value="5'-nuclease"/>
    <property type="match status" value="1"/>
</dbReference>
<sequence>MRVALDSNILAYLAGVSRSAEDDGKITKVRELVSRLAESASLVAPAQTLGELFVVLRRSGASAEEAREVLLEFAEAFGTSASETRTALSAADLVVDHKLQFWDALIVTAAADAGCALLLSEDMQHEFVTRGLTIVNPLADDAHPKLTALIEASE</sequence>
<evidence type="ECO:0000313" key="2">
    <source>
        <dbReference type="EMBL" id="AKM11749.1"/>
    </source>
</evidence>
<protein>
    <recommendedName>
        <fullName evidence="1">PIN domain-containing protein</fullName>
    </recommendedName>
</protein>
<dbReference type="AlphaFoldDB" id="A0A0G3XM66"/>
<reference evidence="2 3" key="1">
    <citation type="submission" date="2015-06" db="EMBL/GenBank/DDBJ databases">
        <authorList>
            <person name="Zeng Y."/>
            <person name="Huang Y."/>
        </authorList>
    </citation>
    <scope>NUCLEOTIDE SEQUENCE [LARGE SCALE GENOMIC DNA]</scope>
    <source>
        <strain evidence="2 3">PQ-2</strain>
    </source>
</reference>
<organism evidence="2 3">
    <name type="scientific">Croceicoccus naphthovorans</name>
    <dbReference type="NCBI Taxonomy" id="1348774"/>
    <lineage>
        <taxon>Bacteria</taxon>
        <taxon>Pseudomonadati</taxon>
        <taxon>Pseudomonadota</taxon>
        <taxon>Alphaproteobacteria</taxon>
        <taxon>Sphingomonadales</taxon>
        <taxon>Erythrobacteraceae</taxon>
        <taxon>Croceicoccus</taxon>
    </lineage>
</organism>
<evidence type="ECO:0000259" key="1">
    <source>
        <dbReference type="Pfam" id="PF01850"/>
    </source>
</evidence>
<dbReference type="Pfam" id="PF01850">
    <property type="entry name" value="PIN"/>
    <property type="match status" value="1"/>
</dbReference>
<dbReference type="Proteomes" id="UP000035287">
    <property type="component" value="Chromosome"/>
</dbReference>
<feature type="domain" description="PIN" evidence="1">
    <location>
        <begin position="4"/>
        <end position="122"/>
    </location>
</feature>
<accession>A0A0G3XM66</accession>
<dbReference type="InterPro" id="IPR002716">
    <property type="entry name" value="PIN_dom"/>
</dbReference>
<dbReference type="STRING" id="1348774.AB433_10500"/>
<dbReference type="InterPro" id="IPR029060">
    <property type="entry name" value="PIN-like_dom_sf"/>
</dbReference>
<dbReference type="KEGG" id="cna:AB433_10500"/>
<dbReference type="OrthoDB" id="163436at2"/>
<dbReference type="PATRIC" id="fig|1348774.3.peg.2204"/>
<name>A0A0G3XM66_9SPHN</name>
<proteinExistence type="predicted"/>
<dbReference type="SUPFAM" id="SSF88723">
    <property type="entry name" value="PIN domain-like"/>
    <property type="match status" value="1"/>
</dbReference>
<dbReference type="EMBL" id="CP011770">
    <property type="protein sequence ID" value="AKM11749.1"/>
    <property type="molecule type" value="Genomic_DNA"/>
</dbReference>